<dbReference type="Proteomes" id="UP000324797">
    <property type="component" value="Unassembled WGS sequence"/>
</dbReference>
<protein>
    <submittedName>
        <fullName evidence="1">Uncharacterized protein</fullName>
    </submittedName>
</protein>
<reference evidence="1 2" key="1">
    <citation type="submission" date="2019-08" db="EMBL/GenBank/DDBJ databases">
        <title>Bradyrhizobium hipponensis sp. nov., a rhizobium isolated from a Lupinus angustifolius root nodule in Tunisia.</title>
        <authorList>
            <person name="Off K."/>
            <person name="Rejili M."/>
            <person name="Mars M."/>
            <person name="Brachmann A."/>
            <person name="Marin M."/>
        </authorList>
    </citation>
    <scope>NUCLEOTIDE SEQUENCE [LARGE SCALE GENOMIC DNA]</scope>
    <source>
        <strain evidence="2">aSej3</strain>
    </source>
</reference>
<accession>A0A5S4YRC8</accession>
<evidence type="ECO:0000313" key="1">
    <source>
        <dbReference type="EMBL" id="TYO66951.1"/>
    </source>
</evidence>
<dbReference type="EMBL" id="VSTH01000023">
    <property type="protein sequence ID" value="TYO66951.1"/>
    <property type="molecule type" value="Genomic_DNA"/>
</dbReference>
<organism evidence="1 2">
    <name type="scientific">Bradyrhizobium hipponense</name>
    <dbReference type="NCBI Taxonomy" id="2605638"/>
    <lineage>
        <taxon>Bacteria</taxon>
        <taxon>Pseudomonadati</taxon>
        <taxon>Pseudomonadota</taxon>
        <taxon>Alphaproteobacteria</taxon>
        <taxon>Hyphomicrobiales</taxon>
        <taxon>Nitrobacteraceae</taxon>
        <taxon>Bradyrhizobium</taxon>
    </lineage>
</organism>
<evidence type="ECO:0000313" key="2">
    <source>
        <dbReference type="Proteomes" id="UP000324797"/>
    </source>
</evidence>
<proteinExistence type="predicted"/>
<keyword evidence="2" id="KW-1185">Reference proteome</keyword>
<comment type="caution">
    <text evidence="1">The sequence shown here is derived from an EMBL/GenBank/DDBJ whole genome shotgun (WGS) entry which is preliminary data.</text>
</comment>
<name>A0A5S4YRC8_9BRAD</name>
<gene>
    <name evidence="1" type="ORF">FXV83_09125</name>
</gene>
<dbReference type="RefSeq" id="WP_148738854.1">
    <property type="nucleotide sequence ID" value="NZ_VSTH01000023.1"/>
</dbReference>
<dbReference type="AlphaFoldDB" id="A0A5S4YRC8"/>
<sequence length="60" mass="7113">MTDIKIGKWYDPISEQWIVPRETSPETSSAQSTEERLLDIHKRDEAERIWHLLVDCCARE</sequence>